<sequence>MLGRESDGRGYACRVQGNRPRRGVRGCMELFPESASPEHHQLSRLVRTGGWERSCFNLSPIAYAKPALVLPPLRSASHFPPLARRILSEKLVP</sequence>
<dbReference type="EMBL" id="JAEFCI010003881">
    <property type="protein sequence ID" value="KAG5461288.1"/>
    <property type="molecule type" value="Genomic_DNA"/>
</dbReference>
<name>A0A8H8DK41_9FUNG</name>
<accession>A0A8H8DK41</accession>
<comment type="caution">
    <text evidence="1">The sequence shown here is derived from an EMBL/GenBank/DDBJ whole genome shotgun (WGS) entry which is preliminary data.</text>
</comment>
<dbReference type="Proteomes" id="UP000673691">
    <property type="component" value="Unassembled WGS sequence"/>
</dbReference>
<protein>
    <submittedName>
        <fullName evidence="1">Uncharacterized protein</fullName>
    </submittedName>
</protein>
<dbReference type="AlphaFoldDB" id="A0A8H8DK41"/>
<reference evidence="1 2" key="1">
    <citation type="journal article" name="Sci. Rep.">
        <title>Genome-scale phylogenetic analyses confirm Olpidium as the closest living zoosporic fungus to the non-flagellated, terrestrial fungi.</title>
        <authorList>
            <person name="Chang Y."/>
            <person name="Rochon D."/>
            <person name="Sekimoto S."/>
            <person name="Wang Y."/>
            <person name="Chovatia M."/>
            <person name="Sandor L."/>
            <person name="Salamov A."/>
            <person name="Grigoriev I.V."/>
            <person name="Stajich J.E."/>
            <person name="Spatafora J.W."/>
        </authorList>
    </citation>
    <scope>NUCLEOTIDE SEQUENCE [LARGE SCALE GENOMIC DNA]</scope>
    <source>
        <strain evidence="1">S191</strain>
    </source>
</reference>
<keyword evidence="2" id="KW-1185">Reference proteome</keyword>
<organism evidence="1 2">
    <name type="scientific">Olpidium bornovanus</name>
    <dbReference type="NCBI Taxonomy" id="278681"/>
    <lineage>
        <taxon>Eukaryota</taxon>
        <taxon>Fungi</taxon>
        <taxon>Fungi incertae sedis</taxon>
        <taxon>Olpidiomycota</taxon>
        <taxon>Olpidiomycotina</taxon>
        <taxon>Olpidiomycetes</taxon>
        <taxon>Olpidiales</taxon>
        <taxon>Olpidiaceae</taxon>
        <taxon>Olpidium</taxon>
    </lineage>
</organism>
<proteinExistence type="predicted"/>
<evidence type="ECO:0000313" key="2">
    <source>
        <dbReference type="Proteomes" id="UP000673691"/>
    </source>
</evidence>
<evidence type="ECO:0000313" key="1">
    <source>
        <dbReference type="EMBL" id="KAG5461288.1"/>
    </source>
</evidence>
<gene>
    <name evidence="1" type="ORF">BJ554DRAFT_6537</name>
</gene>